<dbReference type="InterPro" id="IPR036291">
    <property type="entry name" value="NAD(P)-bd_dom_sf"/>
</dbReference>
<dbReference type="EMBL" id="CP163435">
    <property type="protein sequence ID" value="XDQ24947.1"/>
    <property type="molecule type" value="Genomic_DNA"/>
</dbReference>
<sequence>MVTGACGGVGRATARAFAARGDRVAVLARGATARRATTSAPAEASTPRPCPAVRRTGCLATGPAWAGPPSSARAWAPWSHGG</sequence>
<accession>A0AB39P3E2</accession>
<gene>
    <name evidence="2" type="ORF">AB5J56_09765</name>
</gene>
<reference evidence="2" key="1">
    <citation type="submission" date="2024-07" db="EMBL/GenBank/DDBJ databases">
        <authorList>
            <person name="Yu S.T."/>
        </authorList>
    </citation>
    <scope>NUCLEOTIDE SEQUENCE</scope>
    <source>
        <strain evidence="2">R21</strain>
    </source>
</reference>
<dbReference type="SUPFAM" id="SSF51735">
    <property type="entry name" value="NAD(P)-binding Rossmann-fold domains"/>
    <property type="match status" value="1"/>
</dbReference>
<proteinExistence type="predicted"/>
<evidence type="ECO:0000256" key="1">
    <source>
        <dbReference type="SAM" id="MobiDB-lite"/>
    </source>
</evidence>
<evidence type="ECO:0000313" key="2">
    <source>
        <dbReference type="EMBL" id="XDQ24947.1"/>
    </source>
</evidence>
<feature type="compositionally biased region" description="Low complexity" evidence="1">
    <location>
        <begin position="32"/>
        <end position="47"/>
    </location>
</feature>
<name>A0AB39P3E2_9ACTN</name>
<organism evidence="2">
    <name type="scientific">Streptomyces sp. R21</name>
    <dbReference type="NCBI Taxonomy" id="3238627"/>
    <lineage>
        <taxon>Bacteria</taxon>
        <taxon>Bacillati</taxon>
        <taxon>Actinomycetota</taxon>
        <taxon>Actinomycetes</taxon>
        <taxon>Kitasatosporales</taxon>
        <taxon>Streptomycetaceae</taxon>
        <taxon>Streptomyces</taxon>
    </lineage>
</organism>
<feature type="region of interest" description="Disordered" evidence="1">
    <location>
        <begin position="32"/>
        <end position="82"/>
    </location>
</feature>
<dbReference type="RefSeq" id="WP_369232048.1">
    <property type="nucleotide sequence ID" value="NZ_CP163435.1"/>
</dbReference>
<protein>
    <recommendedName>
        <fullName evidence="3">SDR family NAD(P)-dependent oxidoreductase</fullName>
    </recommendedName>
</protein>
<dbReference type="AlphaFoldDB" id="A0AB39P3E2"/>
<dbReference type="Gene3D" id="3.40.50.720">
    <property type="entry name" value="NAD(P)-binding Rossmann-like Domain"/>
    <property type="match status" value="1"/>
</dbReference>
<evidence type="ECO:0008006" key="3">
    <source>
        <dbReference type="Google" id="ProtNLM"/>
    </source>
</evidence>